<name>C9LJP4_9BACT</name>
<organism evidence="1 2">
    <name type="scientific">Alloprevotella tannerae ATCC 51259</name>
    <dbReference type="NCBI Taxonomy" id="626522"/>
    <lineage>
        <taxon>Bacteria</taxon>
        <taxon>Pseudomonadati</taxon>
        <taxon>Bacteroidota</taxon>
        <taxon>Bacteroidia</taxon>
        <taxon>Bacteroidales</taxon>
        <taxon>Prevotellaceae</taxon>
        <taxon>Alloprevotella</taxon>
    </lineage>
</organism>
<dbReference type="HOGENOM" id="CLU_668794_0_0_10"/>
<dbReference type="InterPro" id="IPR038765">
    <property type="entry name" value="Papain-like_cys_pep_sf"/>
</dbReference>
<evidence type="ECO:0000313" key="1">
    <source>
        <dbReference type="EMBL" id="EEX70416.1"/>
    </source>
</evidence>
<protein>
    <recommendedName>
        <fullName evidence="3">Spi protease inhibitor domain-containing protein</fullName>
    </recommendedName>
</protein>
<dbReference type="PROSITE" id="PS51257">
    <property type="entry name" value="PROKAR_LIPOPROTEIN"/>
    <property type="match status" value="1"/>
</dbReference>
<dbReference type="eggNOG" id="ENOG502ZBD1">
    <property type="taxonomic scope" value="Bacteria"/>
</dbReference>
<dbReference type="OrthoDB" id="2235251at2"/>
<gene>
    <name evidence="1" type="ORF">GCWU000325_02457</name>
</gene>
<dbReference type="AlphaFoldDB" id="C9LJP4"/>
<dbReference type="RefSeq" id="WP_006256263.1">
    <property type="nucleotide sequence ID" value="NZ_GG700643.1"/>
</dbReference>
<dbReference type="GO" id="GO:0006508">
    <property type="term" value="P:proteolysis"/>
    <property type="evidence" value="ECO:0007669"/>
    <property type="project" value="InterPro"/>
</dbReference>
<reference evidence="1" key="1">
    <citation type="submission" date="2009-09" db="EMBL/GenBank/DDBJ databases">
        <authorList>
            <person name="Weinstock G."/>
            <person name="Sodergren E."/>
            <person name="Clifton S."/>
            <person name="Fulton L."/>
            <person name="Fulton B."/>
            <person name="Courtney L."/>
            <person name="Fronick C."/>
            <person name="Harrison M."/>
            <person name="Strong C."/>
            <person name="Farmer C."/>
            <person name="Delahaunty K."/>
            <person name="Markovic C."/>
            <person name="Hall O."/>
            <person name="Minx P."/>
            <person name="Tomlinson C."/>
            <person name="Mitreva M."/>
            <person name="Nelson J."/>
            <person name="Hou S."/>
            <person name="Wollam A."/>
            <person name="Pepin K.H."/>
            <person name="Johnson M."/>
            <person name="Bhonagiri V."/>
            <person name="Nash W.E."/>
            <person name="Warren W."/>
            <person name="Chinwalla A."/>
            <person name="Mardis E.R."/>
            <person name="Wilson R.K."/>
        </authorList>
    </citation>
    <scope>NUCLEOTIDE SEQUENCE [LARGE SCALE GENOMIC DNA]</scope>
    <source>
        <strain evidence="1">ATCC 51259</strain>
    </source>
</reference>
<dbReference type="Proteomes" id="UP000003460">
    <property type="component" value="Unassembled WGS sequence"/>
</dbReference>
<dbReference type="Pfam" id="PF01640">
    <property type="entry name" value="Peptidase_C10"/>
    <property type="match status" value="1"/>
</dbReference>
<dbReference type="GO" id="GO:0008234">
    <property type="term" value="F:cysteine-type peptidase activity"/>
    <property type="evidence" value="ECO:0007669"/>
    <property type="project" value="InterPro"/>
</dbReference>
<sequence>MKKFILFSACLFLLSACNNDKPDAPEIQENPIFKVSMQDIQKAVRDALDNPINGMPNFDVPVIDAIDSIQADYRPAQSTEKTHYRKTLLYFVKLVKGPTVMVGADKRAEPIYGILPDADLKFGKGKLLAQDQLQAPCRLMIGAAAASALCAVETTTTPNPRWALLQTEKGRNMAGWQMTKCPVVWGQGYPLNLLSPSSEGPYADRGKAAAGSVPVALAQTLTVFKKDFSVFYGYNLKTSWAKLRNRTSNTSFTAGDEQNDIAVIVNYIGISIGQVYNKDGSATATLRRGLDFLSDYLGRSLGYDQNWNNVSRNMKANSHGITLLSVGEQNNDALWKRLGIERPKSSEICLLLDGFEQKNGATLFYVNSGCGEKANGYYLYDDKIWQEVARSPYSLNMKVYNLYTTTDYDEF</sequence>
<dbReference type="InterPro" id="IPR000200">
    <property type="entry name" value="Peptidase_C10"/>
</dbReference>
<dbReference type="Gene3D" id="3.90.70.50">
    <property type="entry name" value="Peptidase C10, streptopain"/>
    <property type="match status" value="1"/>
</dbReference>
<dbReference type="GeneID" id="84577063"/>
<comment type="caution">
    <text evidence="1">The sequence shown here is derived from an EMBL/GenBank/DDBJ whole genome shotgun (WGS) entry which is preliminary data.</text>
</comment>
<keyword evidence="2" id="KW-1185">Reference proteome</keyword>
<evidence type="ECO:0008006" key="3">
    <source>
        <dbReference type="Google" id="ProtNLM"/>
    </source>
</evidence>
<dbReference type="EMBL" id="ACIJ02000028">
    <property type="protein sequence ID" value="EEX70416.1"/>
    <property type="molecule type" value="Genomic_DNA"/>
</dbReference>
<proteinExistence type="predicted"/>
<evidence type="ECO:0000313" key="2">
    <source>
        <dbReference type="Proteomes" id="UP000003460"/>
    </source>
</evidence>
<accession>C9LJP4</accession>
<dbReference type="SUPFAM" id="SSF54001">
    <property type="entry name" value="Cysteine proteinases"/>
    <property type="match status" value="1"/>
</dbReference>
<dbReference type="InterPro" id="IPR044934">
    <property type="entry name" value="Streptopain_sf"/>
</dbReference>